<organism evidence="2 3">
    <name type="scientific">Rubellimicrobium roseum</name>
    <dbReference type="NCBI Taxonomy" id="687525"/>
    <lineage>
        <taxon>Bacteria</taxon>
        <taxon>Pseudomonadati</taxon>
        <taxon>Pseudomonadota</taxon>
        <taxon>Alphaproteobacteria</taxon>
        <taxon>Rhodobacterales</taxon>
        <taxon>Roseobacteraceae</taxon>
        <taxon>Rubellimicrobium</taxon>
    </lineage>
</organism>
<gene>
    <name evidence="2" type="ORF">FHG71_14005</name>
</gene>
<keyword evidence="3" id="KW-1185">Reference proteome</keyword>
<protein>
    <submittedName>
        <fullName evidence="2">Uncharacterized protein</fullName>
    </submittedName>
</protein>
<feature type="region of interest" description="Disordered" evidence="1">
    <location>
        <begin position="15"/>
        <end position="37"/>
    </location>
</feature>
<evidence type="ECO:0000313" key="3">
    <source>
        <dbReference type="Proteomes" id="UP000305709"/>
    </source>
</evidence>
<evidence type="ECO:0000313" key="2">
    <source>
        <dbReference type="EMBL" id="TNC69118.1"/>
    </source>
</evidence>
<sequence length="60" mass="6671">MGDVLCHGFDRAFDLGQSPQPDGALHPSRRPSARNGSVDYTAQLDAALDRLHQEGRYRTF</sequence>
<dbReference type="Proteomes" id="UP000305709">
    <property type="component" value="Unassembled WGS sequence"/>
</dbReference>
<dbReference type="EMBL" id="VDFV01000022">
    <property type="protein sequence ID" value="TNC69118.1"/>
    <property type="molecule type" value="Genomic_DNA"/>
</dbReference>
<accession>A0A5C4NAJ0</accession>
<proteinExistence type="predicted"/>
<name>A0A5C4NAJ0_9RHOB</name>
<evidence type="ECO:0000256" key="1">
    <source>
        <dbReference type="SAM" id="MobiDB-lite"/>
    </source>
</evidence>
<dbReference type="AlphaFoldDB" id="A0A5C4NAJ0"/>
<reference evidence="2 3" key="1">
    <citation type="submission" date="2019-06" db="EMBL/GenBank/DDBJ databases">
        <authorList>
            <person name="Jiang L."/>
        </authorList>
    </citation>
    <scope>NUCLEOTIDE SEQUENCE [LARGE SCALE GENOMIC DNA]</scope>
    <source>
        <strain evidence="2 3">YIM 48858</strain>
    </source>
</reference>
<comment type="caution">
    <text evidence="2">The sequence shown here is derived from an EMBL/GenBank/DDBJ whole genome shotgun (WGS) entry which is preliminary data.</text>
</comment>
<feature type="non-terminal residue" evidence="2">
    <location>
        <position position="60"/>
    </location>
</feature>